<keyword evidence="4 7" id="KW-1133">Transmembrane helix</keyword>
<evidence type="ECO:0000313" key="9">
    <source>
        <dbReference type="EMBL" id="ELY60386.1"/>
    </source>
</evidence>
<evidence type="ECO:0000256" key="5">
    <source>
        <dbReference type="ARBA" id="ARBA00023136"/>
    </source>
</evidence>
<feature type="transmembrane region" description="Helical" evidence="7">
    <location>
        <begin position="814"/>
        <end position="837"/>
    </location>
</feature>
<feature type="transmembrane region" description="Helical" evidence="7">
    <location>
        <begin position="12"/>
        <end position="35"/>
    </location>
</feature>
<feature type="domain" description="SSD" evidence="8">
    <location>
        <begin position="265"/>
        <end position="409"/>
    </location>
</feature>
<keyword evidence="3 7" id="KW-0812">Transmembrane</keyword>
<feature type="transmembrane region" description="Helical" evidence="7">
    <location>
        <begin position="707"/>
        <end position="731"/>
    </location>
</feature>
<reference evidence="9 10" key="1">
    <citation type="journal article" date="2014" name="PLoS Genet.">
        <title>Phylogenetically driven sequencing of extremely halophilic archaea reveals strategies for static and dynamic osmo-response.</title>
        <authorList>
            <person name="Becker E.A."/>
            <person name="Seitzer P.M."/>
            <person name="Tritt A."/>
            <person name="Larsen D."/>
            <person name="Krusor M."/>
            <person name="Yao A.I."/>
            <person name="Wu D."/>
            <person name="Madern D."/>
            <person name="Eisen J.A."/>
            <person name="Darling A.E."/>
            <person name="Facciotti M.T."/>
        </authorList>
    </citation>
    <scope>NUCLEOTIDE SEQUENCE [LARGE SCALE GENOMIC DNA]</scope>
    <source>
        <strain evidence="9 10">DSM 10524</strain>
    </source>
</reference>
<dbReference type="PRINTS" id="PR00702">
    <property type="entry name" value="ACRIFLAVINRP"/>
</dbReference>
<evidence type="ECO:0000256" key="4">
    <source>
        <dbReference type="ARBA" id="ARBA00022989"/>
    </source>
</evidence>
<accession>L9XG50</accession>
<feature type="transmembrane region" description="Helical" evidence="7">
    <location>
        <begin position="354"/>
        <end position="372"/>
    </location>
</feature>
<evidence type="ECO:0000259" key="8">
    <source>
        <dbReference type="PROSITE" id="PS50156"/>
    </source>
</evidence>
<dbReference type="SUPFAM" id="SSF82866">
    <property type="entry name" value="Multidrug efflux transporter AcrB transmembrane domain"/>
    <property type="match status" value="2"/>
</dbReference>
<dbReference type="PANTHER" id="PTHR33406">
    <property type="entry name" value="MEMBRANE PROTEIN MJ1562-RELATED"/>
    <property type="match status" value="1"/>
</dbReference>
<dbReference type="Proteomes" id="UP000011688">
    <property type="component" value="Unassembled WGS sequence"/>
</dbReference>
<dbReference type="eggNOG" id="arCOG02174">
    <property type="taxonomic scope" value="Archaea"/>
</dbReference>
<dbReference type="InterPro" id="IPR000731">
    <property type="entry name" value="SSD"/>
</dbReference>
<dbReference type="AlphaFoldDB" id="L9XG50"/>
<dbReference type="PROSITE" id="PS50156">
    <property type="entry name" value="SSD"/>
    <property type="match status" value="2"/>
</dbReference>
<evidence type="ECO:0000256" key="7">
    <source>
        <dbReference type="SAM" id="Phobius"/>
    </source>
</evidence>
<feature type="region of interest" description="Disordered" evidence="6">
    <location>
        <begin position="323"/>
        <end position="346"/>
    </location>
</feature>
<feature type="transmembrane region" description="Helical" evidence="7">
    <location>
        <begin position="680"/>
        <end position="700"/>
    </location>
</feature>
<dbReference type="PANTHER" id="PTHR33406:SF13">
    <property type="entry name" value="MEMBRANE PROTEIN YDFJ"/>
    <property type="match status" value="1"/>
</dbReference>
<comment type="caution">
    <text evidence="9">The sequence shown here is derived from an EMBL/GenBank/DDBJ whole genome shotgun (WGS) entry which is preliminary data.</text>
</comment>
<evidence type="ECO:0000256" key="2">
    <source>
        <dbReference type="ARBA" id="ARBA00022475"/>
    </source>
</evidence>
<evidence type="ECO:0000313" key="10">
    <source>
        <dbReference type="Proteomes" id="UP000011688"/>
    </source>
</evidence>
<dbReference type="GO" id="GO:0005886">
    <property type="term" value="C:plasma membrane"/>
    <property type="evidence" value="ECO:0007669"/>
    <property type="project" value="UniProtKB-SubCell"/>
</dbReference>
<name>L9XG50_9EURY</name>
<dbReference type="EMBL" id="AOIB01000013">
    <property type="protein sequence ID" value="ELY60386.1"/>
    <property type="molecule type" value="Genomic_DNA"/>
</dbReference>
<sequence>MLRTLPHRTADVVTTHNYLVVILALVLTAGLVAGITNAEMGGDGGFAGAVETDVDEAEGYVQANYETDSGDDPAAHFPVYVRDDGGNALSTDALIATLEYQQSVAEDDAVADAQTDDEVLSIASLVGTQAASDPDASLDEQIAALEAADEDEVAALVEATLAEDPRAQLLVPNSYAPGTAEAESTQVVFAFEPTEDGEASADAQYALADGAADRETPEFFTLGEPAMDEMSETSVENTVFLVLPVVLGLILAVAAFAYRDVVDVVVGLTGVLVSILWMFGILGWLGVEVGPAVVIGPVLIAGLSIDYGFHVFTRYREEREALRASDTRTGSEAAREQRGPDDPVRSSMARGLRAVAVAFGLVTITAGIGFLANVVNPVGTLQDLGIAITLGVVSAFVVFVTLVPALKVTIDDALERLGLDRRKRPLGAGAYVGPLLSSTVALARRAAPVVIVVALLVAAGGAVAWTALDEETMGAENPDVAEWKQELPGPVGWEENEAMANQEYVGEQFRSAAADEDDRVQLLVEGSVTDDNALYALEAGIDEGVERGTFAEGRVDTIETPTAVLNEVAAEDEEFASTVEAADTTGDGIPDSDLEAVYDHLYEVDAEAASAVIEREDGEYQSLRAIGPPQAADGPAIDGDRSGNLFAVGDAVEAEGGDLEATVVSDATAEQAAIERITDGIVRVMIVAVAAVFLTLVAVYRRVHGSATLGLLTAVPVALVLGYVVGGMYLLDVPLNFLTALLVSLVIGIGVDYSIHLSDRFAHERARGRTDLDALETAVTGTGGALLGSMSTSVAAFAGMLVHPDPSFGNFATLVVLAMVAAFVASVVVLPSLLYLWARSVSTEPATEDADPDVVVSTQD</sequence>
<dbReference type="Pfam" id="PF03176">
    <property type="entry name" value="MMPL"/>
    <property type="match status" value="2"/>
</dbReference>
<feature type="transmembrane region" description="Helical" evidence="7">
    <location>
        <begin position="446"/>
        <end position="468"/>
    </location>
</feature>
<keyword evidence="5 7" id="KW-0472">Membrane</keyword>
<proteinExistence type="predicted"/>
<feature type="compositionally biased region" description="Basic and acidic residues" evidence="6">
    <location>
        <begin position="333"/>
        <end position="344"/>
    </location>
</feature>
<dbReference type="OrthoDB" id="42357at2157"/>
<protein>
    <submittedName>
        <fullName evidence="9">Exporter of the RND superfamily protein</fullName>
    </submittedName>
</protein>
<feature type="transmembrane region" description="Helical" evidence="7">
    <location>
        <begin position="737"/>
        <end position="757"/>
    </location>
</feature>
<feature type="transmembrane region" description="Helical" evidence="7">
    <location>
        <begin position="239"/>
        <end position="258"/>
    </location>
</feature>
<organism evidence="9 10">
    <name type="scientific">Natronococcus amylolyticus DSM 10524</name>
    <dbReference type="NCBI Taxonomy" id="1227497"/>
    <lineage>
        <taxon>Archaea</taxon>
        <taxon>Methanobacteriati</taxon>
        <taxon>Methanobacteriota</taxon>
        <taxon>Stenosarchaea group</taxon>
        <taxon>Halobacteria</taxon>
        <taxon>Halobacteriales</taxon>
        <taxon>Natrialbaceae</taxon>
        <taxon>Natronococcus</taxon>
    </lineage>
</organism>
<feature type="transmembrane region" description="Helical" evidence="7">
    <location>
        <begin position="384"/>
        <end position="406"/>
    </location>
</feature>
<evidence type="ECO:0000256" key="1">
    <source>
        <dbReference type="ARBA" id="ARBA00004651"/>
    </source>
</evidence>
<dbReference type="RefSeq" id="WP_005553887.1">
    <property type="nucleotide sequence ID" value="NZ_AOIB01000013.1"/>
</dbReference>
<keyword evidence="10" id="KW-1185">Reference proteome</keyword>
<evidence type="ECO:0000256" key="3">
    <source>
        <dbReference type="ARBA" id="ARBA00022692"/>
    </source>
</evidence>
<feature type="transmembrane region" description="Helical" evidence="7">
    <location>
        <begin position="293"/>
        <end position="313"/>
    </location>
</feature>
<feature type="domain" description="SSD" evidence="8">
    <location>
        <begin position="679"/>
        <end position="836"/>
    </location>
</feature>
<dbReference type="InterPro" id="IPR004869">
    <property type="entry name" value="MMPL_dom"/>
</dbReference>
<dbReference type="Gene3D" id="1.20.1640.10">
    <property type="entry name" value="Multidrug efflux transporter AcrB transmembrane domain"/>
    <property type="match status" value="2"/>
</dbReference>
<dbReference type="GO" id="GO:0022857">
    <property type="term" value="F:transmembrane transporter activity"/>
    <property type="evidence" value="ECO:0007669"/>
    <property type="project" value="InterPro"/>
</dbReference>
<dbReference type="STRING" id="1227497.C491_03790"/>
<keyword evidence="2" id="KW-1003">Cell membrane</keyword>
<dbReference type="PATRIC" id="fig|1227497.3.peg.780"/>
<feature type="transmembrane region" description="Helical" evidence="7">
    <location>
        <begin position="265"/>
        <end position="287"/>
    </location>
</feature>
<evidence type="ECO:0000256" key="6">
    <source>
        <dbReference type="SAM" id="MobiDB-lite"/>
    </source>
</evidence>
<feature type="transmembrane region" description="Helical" evidence="7">
    <location>
        <begin position="778"/>
        <end position="802"/>
    </location>
</feature>
<dbReference type="InterPro" id="IPR050545">
    <property type="entry name" value="Mycobact_MmpL"/>
</dbReference>
<comment type="subcellular location">
    <subcellularLocation>
        <location evidence="1">Cell membrane</location>
        <topology evidence="1">Multi-pass membrane protein</topology>
    </subcellularLocation>
</comment>
<dbReference type="InterPro" id="IPR001036">
    <property type="entry name" value="Acrflvin-R"/>
</dbReference>
<gene>
    <name evidence="9" type="ORF">C491_03790</name>
</gene>